<dbReference type="InterPro" id="IPR012675">
    <property type="entry name" value="Beta-grasp_dom_sf"/>
</dbReference>
<dbReference type="Pfam" id="PF00111">
    <property type="entry name" value="Fer2"/>
    <property type="match status" value="1"/>
</dbReference>
<name>A0A4R4Y4V0_9PSEU</name>
<proteinExistence type="predicted"/>
<dbReference type="InterPro" id="IPR036010">
    <property type="entry name" value="2Fe-2S_ferredoxin-like_sf"/>
</dbReference>
<dbReference type="InterPro" id="IPR052353">
    <property type="entry name" value="Benzoxazolinone_Detox_Enz"/>
</dbReference>
<dbReference type="PROSITE" id="PS00197">
    <property type="entry name" value="2FE2S_FER_1"/>
    <property type="match status" value="1"/>
</dbReference>
<evidence type="ECO:0000313" key="3">
    <source>
        <dbReference type="Proteomes" id="UP000294947"/>
    </source>
</evidence>
<dbReference type="PANTHER" id="PTHR30212">
    <property type="entry name" value="PROTEIN YIIM"/>
    <property type="match status" value="1"/>
</dbReference>
<reference evidence="2 3" key="1">
    <citation type="submission" date="2019-03" db="EMBL/GenBank/DDBJ databases">
        <title>Draft genome sequences of novel Actinobacteria.</title>
        <authorList>
            <person name="Sahin N."/>
            <person name="Ay H."/>
            <person name="Saygin H."/>
        </authorList>
    </citation>
    <scope>NUCLEOTIDE SEQUENCE [LARGE SCALE GENOMIC DNA]</scope>
    <source>
        <strain evidence="2 3">7K502</strain>
    </source>
</reference>
<sequence length="246" mass="25877">MAIKREAEGRGGSIAFHDALDIGEEVAVSAPVAGMTLDDTAEHHVFVAGGIGITAIIGLLNGLASASSAEVHYCVRSAESAPYLDDLRGFGAPVHVHDSSVGTRLDVGELIETCSPTTTLYFCGPPGLMSDISTATSSWPAARVRSETFTPAQDLAAEGGDEPFEVYVNGVGKTIQVCAEETMLSALRRSGVHVDSSCEAGQCGTCVLEYTEGDVLHRDSILDDDERTEMLTPCVSRARGRMAIDL</sequence>
<organism evidence="2 3">
    <name type="scientific">Saccharopolyspora elongata</name>
    <dbReference type="NCBI Taxonomy" id="2530387"/>
    <lineage>
        <taxon>Bacteria</taxon>
        <taxon>Bacillati</taxon>
        <taxon>Actinomycetota</taxon>
        <taxon>Actinomycetes</taxon>
        <taxon>Pseudonocardiales</taxon>
        <taxon>Pseudonocardiaceae</taxon>
        <taxon>Saccharopolyspora</taxon>
    </lineage>
</organism>
<dbReference type="EMBL" id="SMKW01000082">
    <property type="protein sequence ID" value="TDD38800.1"/>
    <property type="molecule type" value="Genomic_DNA"/>
</dbReference>
<dbReference type="SUPFAM" id="SSF54292">
    <property type="entry name" value="2Fe-2S ferredoxin-like"/>
    <property type="match status" value="1"/>
</dbReference>
<feature type="domain" description="2Fe-2S ferredoxin-type" evidence="1">
    <location>
        <begin position="162"/>
        <end position="246"/>
    </location>
</feature>
<dbReference type="InterPro" id="IPR006058">
    <property type="entry name" value="2Fe2S_fd_BS"/>
</dbReference>
<dbReference type="PANTHER" id="PTHR30212:SF2">
    <property type="entry name" value="PROTEIN YIIM"/>
    <property type="match status" value="1"/>
</dbReference>
<accession>A0A4R4Y4V0</accession>
<dbReference type="InterPro" id="IPR039261">
    <property type="entry name" value="FNR_nucleotide-bd"/>
</dbReference>
<dbReference type="PRINTS" id="PR00409">
    <property type="entry name" value="PHDIOXRDTASE"/>
</dbReference>
<dbReference type="Proteomes" id="UP000294947">
    <property type="component" value="Unassembled WGS sequence"/>
</dbReference>
<dbReference type="AlphaFoldDB" id="A0A4R4Y4V0"/>
<protein>
    <submittedName>
        <fullName evidence="2">Iron-sulfur cluster-binding domain-containing protein</fullName>
    </submittedName>
</protein>
<dbReference type="InterPro" id="IPR001041">
    <property type="entry name" value="2Fe-2S_ferredoxin-type"/>
</dbReference>
<dbReference type="CDD" id="cd00207">
    <property type="entry name" value="fer2"/>
    <property type="match status" value="1"/>
</dbReference>
<dbReference type="SUPFAM" id="SSF52343">
    <property type="entry name" value="Ferredoxin reductase-like, C-terminal NADP-linked domain"/>
    <property type="match status" value="1"/>
</dbReference>
<evidence type="ECO:0000313" key="2">
    <source>
        <dbReference type="EMBL" id="TDD38800.1"/>
    </source>
</evidence>
<dbReference type="Gene3D" id="3.10.20.30">
    <property type="match status" value="1"/>
</dbReference>
<comment type="caution">
    <text evidence="2">The sequence shown here is derived from an EMBL/GenBank/DDBJ whole genome shotgun (WGS) entry which is preliminary data.</text>
</comment>
<dbReference type="GO" id="GO:0051537">
    <property type="term" value="F:2 iron, 2 sulfur cluster binding"/>
    <property type="evidence" value="ECO:0007669"/>
    <property type="project" value="InterPro"/>
</dbReference>
<gene>
    <name evidence="2" type="ORF">E1288_38035</name>
</gene>
<evidence type="ECO:0000259" key="1">
    <source>
        <dbReference type="PROSITE" id="PS51085"/>
    </source>
</evidence>
<keyword evidence="3" id="KW-1185">Reference proteome</keyword>
<dbReference type="PROSITE" id="PS51085">
    <property type="entry name" value="2FE2S_FER_2"/>
    <property type="match status" value="1"/>
</dbReference>
<dbReference type="Gene3D" id="3.40.50.80">
    <property type="entry name" value="Nucleotide-binding domain of ferredoxin-NADP reductase (FNR) module"/>
    <property type="match status" value="1"/>
</dbReference>